<evidence type="ECO:0000313" key="2">
    <source>
        <dbReference type="Proteomes" id="UP001234297"/>
    </source>
</evidence>
<proteinExistence type="predicted"/>
<comment type="caution">
    <text evidence="1">The sequence shown here is derived from an EMBL/GenBank/DDBJ whole genome shotgun (WGS) entry which is preliminary data.</text>
</comment>
<evidence type="ECO:0000313" key="1">
    <source>
        <dbReference type="EMBL" id="KAJ8650320.1"/>
    </source>
</evidence>
<sequence>MNSDESSISNGHLDTTIDWIPRMPEIRLKDLPGSIRTTDLSEFFLNFLAQNTLKASTIIFNTYDDLEYDILRAIRLMVPHIYTIGPLSMMCRWLPDNLLKSAKSSMWKEDTECLKWLDCYANSSVIYVNFWSTTVVTAQQLLELAWGLANSNTNHPFLWVIRPDLVSGDHASLTQDLMDEIEGRSMIASWCPQEEVLSHPSVGVFLTHSGWN</sequence>
<keyword evidence="2" id="KW-1185">Reference proteome</keyword>
<gene>
    <name evidence="1" type="ORF">MRB53_003343</name>
</gene>
<organism evidence="1 2">
    <name type="scientific">Persea americana</name>
    <name type="common">Avocado</name>
    <dbReference type="NCBI Taxonomy" id="3435"/>
    <lineage>
        <taxon>Eukaryota</taxon>
        <taxon>Viridiplantae</taxon>
        <taxon>Streptophyta</taxon>
        <taxon>Embryophyta</taxon>
        <taxon>Tracheophyta</taxon>
        <taxon>Spermatophyta</taxon>
        <taxon>Magnoliopsida</taxon>
        <taxon>Magnoliidae</taxon>
        <taxon>Laurales</taxon>
        <taxon>Lauraceae</taxon>
        <taxon>Persea</taxon>
    </lineage>
</organism>
<name>A0ACC2MX66_PERAE</name>
<accession>A0ACC2MX66</accession>
<reference evidence="1 2" key="1">
    <citation type="journal article" date="2022" name="Hortic Res">
        <title>A haplotype resolved chromosomal level avocado genome allows analysis of novel avocado genes.</title>
        <authorList>
            <person name="Nath O."/>
            <person name="Fletcher S.J."/>
            <person name="Hayward A."/>
            <person name="Shaw L.M."/>
            <person name="Masouleh A.K."/>
            <person name="Furtado A."/>
            <person name="Henry R.J."/>
            <person name="Mitter N."/>
        </authorList>
    </citation>
    <scope>NUCLEOTIDE SEQUENCE [LARGE SCALE GENOMIC DNA]</scope>
    <source>
        <strain evidence="2">cv. Hass</strain>
    </source>
</reference>
<protein>
    <submittedName>
        <fullName evidence="1">Uncharacterized protein</fullName>
    </submittedName>
</protein>
<dbReference type="Proteomes" id="UP001234297">
    <property type="component" value="Chromosome 1"/>
</dbReference>
<dbReference type="EMBL" id="CM056809">
    <property type="protein sequence ID" value="KAJ8650320.1"/>
    <property type="molecule type" value="Genomic_DNA"/>
</dbReference>